<dbReference type="Pfam" id="PF08216">
    <property type="entry name" value="CTNNBL"/>
    <property type="match status" value="1"/>
</dbReference>
<dbReference type="Gene3D" id="1.25.10.10">
    <property type="entry name" value="Leucine-rich Repeat Variant"/>
    <property type="match status" value="1"/>
</dbReference>
<feature type="domain" description="Beta-catenin-like protein 1 N-terminal" evidence="1">
    <location>
        <begin position="3"/>
        <end position="36"/>
    </location>
</feature>
<gene>
    <name evidence="2" type="ORF">KIN20_014519</name>
</gene>
<name>A0AAD5QPH1_PARTN</name>
<evidence type="ECO:0000259" key="1">
    <source>
        <dbReference type="Pfam" id="PF08216"/>
    </source>
</evidence>
<keyword evidence="3" id="KW-1185">Reference proteome</keyword>
<sequence length="76" mass="9079">MLPVNREKFLDGEGSQLMNLMLKQRKQSREMALKAIPDPNTLEKHEEMLRSPRMIMRTAIPCHVTDNFMKYHTFRF</sequence>
<dbReference type="AlphaFoldDB" id="A0AAD5QPH1"/>
<accession>A0AAD5QPH1</accession>
<dbReference type="EMBL" id="JAHQIW010002880">
    <property type="protein sequence ID" value="KAJ1356755.1"/>
    <property type="molecule type" value="Genomic_DNA"/>
</dbReference>
<protein>
    <recommendedName>
        <fullName evidence="1">Beta-catenin-like protein 1 N-terminal domain-containing protein</fullName>
    </recommendedName>
</protein>
<evidence type="ECO:0000313" key="2">
    <source>
        <dbReference type="EMBL" id="KAJ1356755.1"/>
    </source>
</evidence>
<evidence type="ECO:0000313" key="3">
    <source>
        <dbReference type="Proteomes" id="UP001196413"/>
    </source>
</evidence>
<dbReference type="Proteomes" id="UP001196413">
    <property type="component" value="Unassembled WGS sequence"/>
</dbReference>
<comment type="caution">
    <text evidence="2">The sequence shown here is derived from an EMBL/GenBank/DDBJ whole genome shotgun (WGS) entry which is preliminary data.</text>
</comment>
<dbReference type="InterPro" id="IPR013180">
    <property type="entry name" value="CTNNBL1_N"/>
</dbReference>
<dbReference type="InterPro" id="IPR011989">
    <property type="entry name" value="ARM-like"/>
</dbReference>
<organism evidence="2 3">
    <name type="scientific">Parelaphostrongylus tenuis</name>
    <name type="common">Meningeal worm</name>
    <dbReference type="NCBI Taxonomy" id="148309"/>
    <lineage>
        <taxon>Eukaryota</taxon>
        <taxon>Metazoa</taxon>
        <taxon>Ecdysozoa</taxon>
        <taxon>Nematoda</taxon>
        <taxon>Chromadorea</taxon>
        <taxon>Rhabditida</taxon>
        <taxon>Rhabditina</taxon>
        <taxon>Rhabditomorpha</taxon>
        <taxon>Strongyloidea</taxon>
        <taxon>Metastrongylidae</taxon>
        <taxon>Parelaphostrongylus</taxon>
    </lineage>
</organism>
<proteinExistence type="predicted"/>
<reference evidence="2" key="1">
    <citation type="submission" date="2021-06" db="EMBL/GenBank/DDBJ databases">
        <title>Parelaphostrongylus tenuis whole genome reference sequence.</title>
        <authorList>
            <person name="Garwood T.J."/>
            <person name="Larsen P.A."/>
            <person name="Fountain-Jones N.M."/>
            <person name="Garbe J.R."/>
            <person name="Macchietto M.G."/>
            <person name="Kania S.A."/>
            <person name="Gerhold R.W."/>
            <person name="Richards J.E."/>
            <person name="Wolf T.M."/>
        </authorList>
    </citation>
    <scope>NUCLEOTIDE SEQUENCE</scope>
    <source>
        <strain evidence="2">MNPRO001-30</strain>
        <tissue evidence="2">Meninges</tissue>
    </source>
</reference>